<dbReference type="RefSeq" id="WP_012470425.1">
    <property type="nucleotide sequence ID" value="NC_010814.1"/>
</dbReference>
<dbReference type="KEGG" id="glo:Glov_2376"/>
<evidence type="ECO:0000256" key="1">
    <source>
        <dbReference type="SAM" id="SignalP"/>
    </source>
</evidence>
<evidence type="ECO:0000313" key="2">
    <source>
        <dbReference type="EMBL" id="ACD96092.1"/>
    </source>
</evidence>
<dbReference type="Proteomes" id="UP000002420">
    <property type="component" value="Chromosome"/>
</dbReference>
<name>B3E5A5_TRIL1</name>
<feature type="signal peptide" evidence="1">
    <location>
        <begin position="1"/>
        <end position="26"/>
    </location>
</feature>
<dbReference type="eggNOG" id="ENOG502ZQ5N">
    <property type="taxonomic scope" value="Bacteria"/>
</dbReference>
<sequence>MGMNMLRKKSLVVVQLLLVALSLLVAACGNDTAQTNPDPQSAYVQAVLDSSLVTPAKIYQGLTPITNDNPQLIWENGVVGSRILVTTWMGSAGAYYKCPPGGCSAGDTCKEGKECPTYRWDTWVTVAPELKNYFGGTAPSALRIAQLLGLPPEYATPGNPKEALYFLELWVSPNDLFRPCPDPEITDRECQTDFPYSMFWSFSAQEKVKATEGGLSEFMEYRGWFDNRTQFIYSYPYPANSSSAPLPYPWTRLGYTYDWGSPGHVGLSEFVAHGNRIDEQGAPKYISVGIRSVKTTAEYFMQ</sequence>
<dbReference type="PROSITE" id="PS51257">
    <property type="entry name" value="PROKAR_LIPOPROTEIN"/>
    <property type="match status" value="1"/>
</dbReference>
<keyword evidence="3" id="KW-1185">Reference proteome</keyword>
<protein>
    <recommendedName>
        <fullName evidence="4">Lipoprotein</fullName>
    </recommendedName>
</protein>
<keyword evidence="1" id="KW-0732">Signal</keyword>
<feature type="chain" id="PRO_5002787611" description="Lipoprotein" evidence="1">
    <location>
        <begin position="27"/>
        <end position="302"/>
    </location>
</feature>
<reference evidence="2 3" key="1">
    <citation type="submission" date="2008-05" db="EMBL/GenBank/DDBJ databases">
        <title>Complete sequence of chromosome of Geobacter lovleyi SZ.</title>
        <authorList>
            <consortium name="US DOE Joint Genome Institute"/>
            <person name="Lucas S."/>
            <person name="Copeland A."/>
            <person name="Lapidus A."/>
            <person name="Glavina del Rio T."/>
            <person name="Dalin E."/>
            <person name="Tice H."/>
            <person name="Bruce D."/>
            <person name="Goodwin L."/>
            <person name="Pitluck S."/>
            <person name="Chertkov O."/>
            <person name="Meincke L."/>
            <person name="Brettin T."/>
            <person name="Detter J.C."/>
            <person name="Han C."/>
            <person name="Tapia R."/>
            <person name="Kuske C.R."/>
            <person name="Schmutz J."/>
            <person name="Larimer F."/>
            <person name="Land M."/>
            <person name="Hauser L."/>
            <person name="Kyrpides N."/>
            <person name="Mikhailova N."/>
            <person name="Sung Y."/>
            <person name="Fletcher K.E."/>
            <person name="Ritalahti K.M."/>
            <person name="Loeffler F.E."/>
            <person name="Richardson P."/>
        </authorList>
    </citation>
    <scope>NUCLEOTIDE SEQUENCE [LARGE SCALE GENOMIC DNA]</scope>
    <source>
        <strain evidence="3">ATCC BAA-1151 / DSM 17278 / SZ</strain>
    </source>
</reference>
<dbReference type="STRING" id="398767.Glov_2376"/>
<accession>B3E5A5</accession>
<organism evidence="2 3">
    <name type="scientific">Trichlorobacter lovleyi (strain ATCC BAA-1151 / DSM 17278 / SZ)</name>
    <name type="common">Geobacter lovleyi</name>
    <dbReference type="NCBI Taxonomy" id="398767"/>
    <lineage>
        <taxon>Bacteria</taxon>
        <taxon>Pseudomonadati</taxon>
        <taxon>Thermodesulfobacteriota</taxon>
        <taxon>Desulfuromonadia</taxon>
        <taxon>Geobacterales</taxon>
        <taxon>Geobacteraceae</taxon>
        <taxon>Trichlorobacter</taxon>
    </lineage>
</organism>
<gene>
    <name evidence="2" type="ordered locus">Glov_2376</name>
</gene>
<proteinExistence type="predicted"/>
<evidence type="ECO:0000313" key="3">
    <source>
        <dbReference type="Proteomes" id="UP000002420"/>
    </source>
</evidence>
<dbReference type="AlphaFoldDB" id="B3E5A5"/>
<dbReference type="OrthoDB" id="747120at2"/>
<dbReference type="EMBL" id="CP001089">
    <property type="protein sequence ID" value="ACD96092.1"/>
    <property type="molecule type" value="Genomic_DNA"/>
</dbReference>
<dbReference type="HOGENOM" id="CLU_079027_0_0_7"/>
<evidence type="ECO:0008006" key="4">
    <source>
        <dbReference type="Google" id="ProtNLM"/>
    </source>
</evidence>